<reference evidence="2" key="2">
    <citation type="journal article" date="2020" name="Nat. Commun.">
        <title>Large-scale genome sequencing of mycorrhizal fungi provides insights into the early evolution of symbiotic traits.</title>
        <authorList>
            <person name="Miyauchi S."/>
            <person name="Kiss E."/>
            <person name="Kuo A."/>
            <person name="Drula E."/>
            <person name="Kohler A."/>
            <person name="Sanchez-Garcia M."/>
            <person name="Morin E."/>
            <person name="Andreopoulos B."/>
            <person name="Barry K.W."/>
            <person name="Bonito G."/>
            <person name="Buee M."/>
            <person name="Carver A."/>
            <person name="Chen C."/>
            <person name="Cichocki N."/>
            <person name="Clum A."/>
            <person name="Culley D."/>
            <person name="Crous P.W."/>
            <person name="Fauchery L."/>
            <person name="Girlanda M."/>
            <person name="Hayes R.D."/>
            <person name="Keri Z."/>
            <person name="LaButti K."/>
            <person name="Lipzen A."/>
            <person name="Lombard V."/>
            <person name="Magnuson J."/>
            <person name="Maillard F."/>
            <person name="Murat C."/>
            <person name="Nolan M."/>
            <person name="Ohm R.A."/>
            <person name="Pangilinan J."/>
            <person name="Pereira M.F."/>
            <person name="Perotto S."/>
            <person name="Peter M."/>
            <person name="Pfister S."/>
            <person name="Riley R."/>
            <person name="Sitrit Y."/>
            <person name="Stielow J.B."/>
            <person name="Szollosi G."/>
            <person name="Zifcakova L."/>
            <person name="Stursova M."/>
            <person name="Spatafora J.W."/>
            <person name="Tedersoo L."/>
            <person name="Vaario L.M."/>
            <person name="Yamada A."/>
            <person name="Yan M."/>
            <person name="Wang P."/>
            <person name="Xu J."/>
            <person name="Bruns T."/>
            <person name="Baldrian P."/>
            <person name="Vilgalys R."/>
            <person name="Dunand C."/>
            <person name="Henrissat B."/>
            <person name="Grigoriev I.V."/>
            <person name="Hibbett D."/>
            <person name="Nagy L.G."/>
            <person name="Martin F.M."/>
        </authorList>
    </citation>
    <scope>NUCLEOTIDE SEQUENCE</scope>
    <source>
        <strain evidence="2">Prilba</strain>
    </source>
</reference>
<accession>A0A9P5N310</accession>
<comment type="caution">
    <text evidence="2">The sequence shown here is derived from an EMBL/GenBank/DDBJ whole genome shotgun (WGS) entry which is preliminary data.</text>
</comment>
<evidence type="ECO:0008006" key="4">
    <source>
        <dbReference type="Google" id="ProtNLM"/>
    </source>
</evidence>
<evidence type="ECO:0000256" key="1">
    <source>
        <dbReference type="SAM" id="Coils"/>
    </source>
</evidence>
<reference evidence="2" key="1">
    <citation type="submission" date="2019-10" db="EMBL/GenBank/DDBJ databases">
        <authorList>
            <consortium name="DOE Joint Genome Institute"/>
            <person name="Kuo A."/>
            <person name="Miyauchi S."/>
            <person name="Kiss E."/>
            <person name="Drula E."/>
            <person name="Kohler A."/>
            <person name="Sanchez-Garcia M."/>
            <person name="Andreopoulos B."/>
            <person name="Barry K.W."/>
            <person name="Bonito G."/>
            <person name="Buee M."/>
            <person name="Carver A."/>
            <person name="Chen C."/>
            <person name="Cichocki N."/>
            <person name="Clum A."/>
            <person name="Culley D."/>
            <person name="Crous P.W."/>
            <person name="Fauchery L."/>
            <person name="Girlanda M."/>
            <person name="Hayes R."/>
            <person name="Keri Z."/>
            <person name="LaButti K."/>
            <person name="Lipzen A."/>
            <person name="Lombard V."/>
            <person name="Magnuson J."/>
            <person name="Maillard F."/>
            <person name="Morin E."/>
            <person name="Murat C."/>
            <person name="Nolan M."/>
            <person name="Ohm R."/>
            <person name="Pangilinan J."/>
            <person name="Pereira M."/>
            <person name="Perotto S."/>
            <person name="Peter M."/>
            <person name="Riley R."/>
            <person name="Sitrit Y."/>
            <person name="Stielow B."/>
            <person name="Szollosi G."/>
            <person name="Zifcakova L."/>
            <person name="Stursova M."/>
            <person name="Spatafora J.W."/>
            <person name="Tedersoo L."/>
            <person name="Vaario L.-M."/>
            <person name="Yamada A."/>
            <person name="Yan M."/>
            <person name="Wang P."/>
            <person name="Xu J."/>
            <person name="Bruns T."/>
            <person name="Baldrian P."/>
            <person name="Vilgalys R."/>
            <person name="Henrissat B."/>
            <person name="Grigoriev I.V."/>
            <person name="Hibbett D."/>
            <person name="Nagy L.G."/>
            <person name="Martin F.M."/>
        </authorList>
    </citation>
    <scope>NUCLEOTIDE SEQUENCE</scope>
    <source>
        <strain evidence="2">Prilba</strain>
    </source>
</reference>
<dbReference type="EMBL" id="WHVB01000003">
    <property type="protein sequence ID" value="KAF8485062.1"/>
    <property type="molecule type" value="Genomic_DNA"/>
</dbReference>
<sequence>MPLNPAQVRNAITSNPWTKDFRHLEPFPLSYLKRFSFKDMIIKAAKPQDRIKYWNIVPGDRVKIKGDEGGQVLEVAKINKLSNRVYLKGAAANTGREGGLKNVHYSRCQLFIGDFEFPPKGKVTEPRTLPVFATRIGTSTPHWQPMGARYVWDRFAAGTTPRLPNTTSTSDRIRIPWPKRSARPKYEPTLYTAKAEDVMAVTYKPFALPSDMSEAVPKADPENEYIQSVLDPEERAYDAAAPVELHLHKELSNPHSRAKKQARWQAAFVRRRELLNQYMQHELKDLKGRTRREARAEAVWKWRERLAADVREEKKRRWIHRGGEAALLRMKVRRARKERKREERLRNLVLKEAPNQVIPRKSVAPSSSSPL</sequence>
<protein>
    <recommendedName>
        <fullName evidence="4">KOW domain-containing protein</fullName>
    </recommendedName>
</protein>
<gene>
    <name evidence="2" type="ORF">DFH94DRAFT_718012</name>
</gene>
<evidence type="ECO:0000313" key="2">
    <source>
        <dbReference type="EMBL" id="KAF8485062.1"/>
    </source>
</evidence>
<evidence type="ECO:0000313" key="3">
    <source>
        <dbReference type="Proteomes" id="UP000759537"/>
    </source>
</evidence>
<name>A0A9P5N310_9AGAM</name>
<organism evidence="2 3">
    <name type="scientific">Russula ochroleuca</name>
    <dbReference type="NCBI Taxonomy" id="152965"/>
    <lineage>
        <taxon>Eukaryota</taxon>
        <taxon>Fungi</taxon>
        <taxon>Dikarya</taxon>
        <taxon>Basidiomycota</taxon>
        <taxon>Agaricomycotina</taxon>
        <taxon>Agaricomycetes</taxon>
        <taxon>Russulales</taxon>
        <taxon>Russulaceae</taxon>
        <taxon>Russula</taxon>
    </lineage>
</organism>
<feature type="coiled-coil region" evidence="1">
    <location>
        <begin position="325"/>
        <end position="352"/>
    </location>
</feature>
<keyword evidence="3" id="KW-1185">Reference proteome</keyword>
<keyword evidence="1" id="KW-0175">Coiled coil</keyword>
<dbReference type="Proteomes" id="UP000759537">
    <property type="component" value="Unassembled WGS sequence"/>
</dbReference>
<proteinExistence type="predicted"/>
<dbReference type="OrthoDB" id="359154at2759"/>
<dbReference type="AlphaFoldDB" id="A0A9P5N310"/>